<sequence length="239" mass="26290">MGATLRPYAGGTGADALNVPKSEWPSSLDDKELEELDTYLRAHGGEGDLMLDGVHGLLSAVAVGPLEIKPEEWLHEVLHEAFDDEDEGNRVLALLAKLNDSISAELDVDAYEPILGEIDTEEGPLLSAAGWCEGFSRGIDMRAGVWENRLAEDPDLMQLLGPVMALAVDEGVLQADAEFEKLSDEEYDECLGQLPEVLNAVNEYWRQKPPTEDEIKSMVAPRPEGDDHPPRQRSGHWVH</sequence>
<evidence type="ECO:0000313" key="3">
    <source>
        <dbReference type="Proteomes" id="UP000490980"/>
    </source>
</evidence>
<name>A0A7X5U6Y0_9GAMM</name>
<evidence type="ECO:0000313" key="2">
    <source>
        <dbReference type="EMBL" id="NII04982.1"/>
    </source>
</evidence>
<feature type="region of interest" description="Disordered" evidence="1">
    <location>
        <begin position="209"/>
        <end position="239"/>
    </location>
</feature>
<reference evidence="2 3" key="1">
    <citation type="submission" date="2020-03" db="EMBL/GenBank/DDBJ databases">
        <authorList>
            <person name="Lai Q."/>
        </authorList>
    </citation>
    <scope>NUCLEOTIDE SEQUENCE [LARGE SCALE GENOMIC DNA]</scope>
    <source>
        <strain evidence="2 3">CCUG 25036</strain>
    </source>
</reference>
<dbReference type="InterPro" id="IPR011978">
    <property type="entry name" value="YgfB-like"/>
</dbReference>
<feature type="region of interest" description="Disordered" evidence="1">
    <location>
        <begin position="1"/>
        <end position="26"/>
    </location>
</feature>
<dbReference type="Gene3D" id="1.20.120.740">
    <property type="entry name" value="YgfB uncharacterised protein family UPF0149, PF03695"/>
    <property type="match status" value="1"/>
</dbReference>
<organism evidence="2 3">
    <name type="scientific">Luteibacter anthropi</name>
    <dbReference type="NCBI Taxonomy" id="564369"/>
    <lineage>
        <taxon>Bacteria</taxon>
        <taxon>Pseudomonadati</taxon>
        <taxon>Pseudomonadota</taxon>
        <taxon>Gammaproteobacteria</taxon>
        <taxon>Lysobacterales</taxon>
        <taxon>Rhodanobacteraceae</taxon>
        <taxon>Luteibacter</taxon>
    </lineage>
</organism>
<dbReference type="RefSeq" id="WP_166945757.1">
    <property type="nucleotide sequence ID" value="NZ_CP077072.1"/>
</dbReference>
<comment type="caution">
    <text evidence="2">The sequence shown here is derived from an EMBL/GenBank/DDBJ whole genome shotgun (WGS) entry which is preliminary data.</text>
</comment>
<dbReference type="SUPFAM" id="SSF101327">
    <property type="entry name" value="YgfB-like"/>
    <property type="match status" value="1"/>
</dbReference>
<proteinExistence type="predicted"/>
<keyword evidence="3" id="KW-1185">Reference proteome</keyword>
<dbReference type="Proteomes" id="UP000490980">
    <property type="component" value="Unassembled WGS sequence"/>
</dbReference>
<gene>
    <name evidence="2" type="ORF">HBF25_01125</name>
</gene>
<protein>
    <submittedName>
        <fullName evidence="2">YecA family protein</fullName>
    </submittedName>
</protein>
<dbReference type="EMBL" id="JAARLZ010000001">
    <property type="protein sequence ID" value="NII04982.1"/>
    <property type="molecule type" value="Genomic_DNA"/>
</dbReference>
<dbReference type="Pfam" id="PF03695">
    <property type="entry name" value="UPF0149"/>
    <property type="match status" value="1"/>
</dbReference>
<accession>A0A7X5U6Y0</accession>
<dbReference type="InterPro" id="IPR036255">
    <property type="entry name" value="YgfB-like_sf"/>
</dbReference>
<dbReference type="NCBIfam" id="TIGR02292">
    <property type="entry name" value="ygfB_yecA"/>
    <property type="match status" value="1"/>
</dbReference>
<dbReference type="AlphaFoldDB" id="A0A7X5U6Y0"/>
<evidence type="ECO:0000256" key="1">
    <source>
        <dbReference type="SAM" id="MobiDB-lite"/>
    </source>
</evidence>